<proteinExistence type="inferred from homology"/>
<organism evidence="4 5">
    <name type="scientific">Carpinus fangiana</name>
    <dbReference type="NCBI Taxonomy" id="176857"/>
    <lineage>
        <taxon>Eukaryota</taxon>
        <taxon>Viridiplantae</taxon>
        <taxon>Streptophyta</taxon>
        <taxon>Embryophyta</taxon>
        <taxon>Tracheophyta</taxon>
        <taxon>Spermatophyta</taxon>
        <taxon>Magnoliopsida</taxon>
        <taxon>eudicotyledons</taxon>
        <taxon>Gunneridae</taxon>
        <taxon>Pentapetalae</taxon>
        <taxon>rosids</taxon>
        <taxon>fabids</taxon>
        <taxon>Fagales</taxon>
        <taxon>Betulaceae</taxon>
        <taxon>Carpinus</taxon>
    </lineage>
</organism>
<sequence length="169" mass="17944">MTDTKKDMEQTLLPKGREDKKPGTPISLKWGVFTVELKRLSVLAGPMVAVILSQYMLQVISIMMVGHLGELALSSTAIAISLSGVTGFSFLSLNELGEGNSQGARVVVFTVLFLAVAETSIVSTSILASCHVFGYTFSNEKEVVDYVTTMAPLVSLSILLGSIQGVLSG</sequence>
<evidence type="ECO:0000256" key="3">
    <source>
        <dbReference type="SAM" id="Phobius"/>
    </source>
</evidence>
<dbReference type="GO" id="GO:0042910">
    <property type="term" value="F:xenobiotic transmembrane transporter activity"/>
    <property type="evidence" value="ECO:0007669"/>
    <property type="project" value="InterPro"/>
</dbReference>
<feature type="transmembrane region" description="Helical" evidence="3">
    <location>
        <begin position="71"/>
        <end position="94"/>
    </location>
</feature>
<dbReference type="OrthoDB" id="2126698at2759"/>
<reference evidence="4 5" key="1">
    <citation type="submission" date="2019-06" db="EMBL/GenBank/DDBJ databases">
        <title>A chromosomal-level reference genome of Carpinus fangiana (Coryloideae, Betulaceae).</title>
        <authorList>
            <person name="Yang X."/>
            <person name="Wang Z."/>
            <person name="Zhang L."/>
            <person name="Hao G."/>
            <person name="Liu J."/>
            <person name="Yang Y."/>
        </authorList>
    </citation>
    <scope>NUCLEOTIDE SEQUENCE [LARGE SCALE GENOMIC DNA]</scope>
    <source>
        <strain evidence="4">Cfa_2016G</strain>
        <tissue evidence="4">Leaf</tissue>
    </source>
</reference>
<evidence type="ECO:0000313" key="4">
    <source>
        <dbReference type="EMBL" id="KAE8077220.1"/>
    </source>
</evidence>
<evidence type="ECO:0000256" key="2">
    <source>
        <dbReference type="SAM" id="MobiDB-lite"/>
    </source>
</evidence>
<keyword evidence="3" id="KW-0472">Membrane</keyword>
<feature type="transmembrane region" description="Helical" evidence="3">
    <location>
        <begin position="146"/>
        <end position="167"/>
    </location>
</feature>
<dbReference type="Pfam" id="PF01554">
    <property type="entry name" value="MatE"/>
    <property type="match status" value="1"/>
</dbReference>
<feature type="transmembrane region" description="Helical" evidence="3">
    <location>
        <begin position="106"/>
        <end position="134"/>
    </location>
</feature>
<keyword evidence="5" id="KW-1185">Reference proteome</keyword>
<keyword evidence="3" id="KW-0812">Transmembrane</keyword>
<feature type="transmembrane region" description="Helical" evidence="3">
    <location>
        <begin position="42"/>
        <end position="65"/>
    </location>
</feature>
<dbReference type="GO" id="GO:0016020">
    <property type="term" value="C:membrane"/>
    <property type="evidence" value="ECO:0007669"/>
    <property type="project" value="InterPro"/>
</dbReference>
<dbReference type="EMBL" id="CM017326">
    <property type="protein sequence ID" value="KAE8077220.1"/>
    <property type="molecule type" value="Genomic_DNA"/>
</dbReference>
<dbReference type="AlphaFoldDB" id="A0A5N6RH82"/>
<protein>
    <recommendedName>
        <fullName evidence="6">Protein DETOXIFICATION</fullName>
    </recommendedName>
</protein>
<dbReference type="GO" id="GO:0015297">
    <property type="term" value="F:antiporter activity"/>
    <property type="evidence" value="ECO:0007669"/>
    <property type="project" value="InterPro"/>
</dbReference>
<evidence type="ECO:0000313" key="5">
    <source>
        <dbReference type="Proteomes" id="UP000327013"/>
    </source>
</evidence>
<evidence type="ECO:0008006" key="6">
    <source>
        <dbReference type="Google" id="ProtNLM"/>
    </source>
</evidence>
<name>A0A5N6RH82_9ROSI</name>
<dbReference type="Proteomes" id="UP000327013">
    <property type="component" value="Chromosome 6"/>
</dbReference>
<dbReference type="PANTHER" id="PTHR11206">
    <property type="entry name" value="MULTIDRUG RESISTANCE PROTEIN"/>
    <property type="match status" value="1"/>
</dbReference>
<dbReference type="InterPro" id="IPR002528">
    <property type="entry name" value="MATE_fam"/>
</dbReference>
<accession>A0A5N6RH82</accession>
<comment type="similarity">
    <text evidence="1">Belongs to the multi antimicrobial extrusion (MATE) (TC 2.A.66.1) family.</text>
</comment>
<feature type="region of interest" description="Disordered" evidence="2">
    <location>
        <begin position="1"/>
        <end position="20"/>
    </location>
</feature>
<keyword evidence="3" id="KW-1133">Transmembrane helix</keyword>
<evidence type="ECO:0000256" key="1">
    <source>
        <dbReference type="ARBA" id="ARBA00010199"/>
    </source>
</evidence>
<gene>
    <name evidence="4" type="ORF">FH972_015800</name>
</gene>